<evidence type="ECO:0000256" key="1">
    <source>
        <dbReference type="SAM" id="MobiDB-lite"/>
    </source>
</evidence>
<evidence type="ECO:0000313" key="2">
    <source>
        <dbReference type="EMBL" id="VDL95244.1"/>
    </source>
</evidence>
<reference evidence="4" key="1">
    <citation type="submission" date="2016-06" db="UniProtKB">
        <authorList>
            <consortium name="WormBaseParasite"/>
        </authorList>
    </citation>
    <scope>IDENTIFICATION</scope>
</reference>
<name>A0A183SXB1_SCHSO</name>
<proteinExistence type="predicted"/>
<evidence type="ECO:0000313" key="3">
    <source>
        <dbReference type="Proteomes" id="UP000275846"/>
    </source>
</evidence>
<feature type="region of interest" description="Disordered" evidence="1">
    <location>
        <begin position="1"/>
        <end position="29"/>
    </location>
</feature>
<organism evidence="4">
    <name type="scientific">Schistocephalus solidus</name>
    <name type="common">Tapeworm</name>
    <dbReference type="NCBI Taxonomy" id="70667"/>
    <lineage>
        <taxon>Eukaryota</taxon>
        <taxon>Metazoa</taxon>
        <taxon>Spiralia</taxon>
        <taxon>Lophotrochozoa</taxon>
        <taxon>Platyhelminthes</taxon>
        <taxon>Cestoda</taxon>
        <taxon>Eucestoda</taxon>
        <taxon>Diphyllobothriidea</taxon>
        <taxon>Diphyllobothriidae</taxon>
        <taxon>Schistocephalus</taxon>
    </lineage>
</organism>
<dbReference type="AlphaFoldDB" id="A0A183SXB1"/>
<sequence>MEEEEKEEEEEEEEDEEDEEENDDNDDEVVMDEFDLIRNNNDMTSFFLMLETCCPENKEGRITVAFRQTARVPSRDPRATNPVPSIFLHSNCNQEHEAAKQFAFPLPLFIPETRQGAAHPNR</sequence>
<reference evidence="2 3" key="2">
    <citation type="submission" date="2018-11" db="EMBL/GenBank/DDBJ databases">
        <authorList>
            <consortium name="Pathogen Informatics"/>
        </authorList>
    </citation>
    <scope>NUCLEOTIDE SEQUENCE [LARGE SCALE GENOMIC DNA]</scope>
    <source>
        <strain evidence="2 3">NST_G2</strain>
    </source>
</reference>
<dbReference type="Proteomes" id="UP000275846">
    <property type="component" value="Unassembled WGS sequence"/>
</dbReference>
<accession>A0A183SXB1</accession>
<gene>
    <name evidence="2" type="ORF">SSLN_LOCUS8859</name>
</gene>
<evidence type="ECO:0000313" key="4">
    <source>
        <dbReference type="WBParaSite" id="SSLN_0000920001-mRNA-1"/>
    </source>
</evidence>
<dbReference type="WBParaSite" id="SSLN_0000920001-mRNA-1">
    <property type="protein sequence ID" value="SSLN_0000920001-mRNA-1"/>
    <property type="gene ID" value="SSLN_0000920001"/>
</dbReference>
<keyword evidence="3" id="KW-1185">Reference proteome</keyword>
<protein>
    <submittedName>
        <fullName evidence="2 4">Uncharacterized protein</fullName>
    </submittedName>
</protein>
<dbReference type="EMBL" id="UYSU01034893">
    <property type="protein sequence ID" value="VDL95244.1"/>
    <property type="molecule type" value="Genomic_DNA"/>
</dbReference>